<sequence>MTTEVHELPEEGEIVIATIAKIGDHGAYATLDEYNNVQGFLHVSEIAHGWVRNISKFVKEGEKKVLLVKKIREGRAEIDLSLKQISREQQKRKLLDVKRFEKGKTLLKIYKRKQNYQIVMLKN</sequence>
<comment type="similarity">
    <text evidence="1">Belongs to the eIF-2-alpha family.</text>
</comment>
<evidence type="ECO:0000256" key="1">
    <source>
        <dbReference type="ARBA" id="ARBA00007223"/>
    </source>
</evidence>
<dbReference type="CDD" id="cd04452">
    <property type="entry name" value="S1_IF2_alpha"/>
    <property type="match status" value="1"/>
</dbReference>
<name>A0A075GJR6_9ARCH</name>
<dbReference type="Gene3D" id="2.40.50.140">
    <property type="entry name" value="Nucleic acid-binding proteins"/>
    <property type="match status" value="1"/>
</dbReference>
<keyword evidence="3" id="KW-0648">Protein biosynthesis</keyword>
<dbReference type="GO" id="GO:0003743">
    <property type="term" value="F:translation initiation factor activity"/>
    <property type="evidence" value="ECO:0007669"/>
    <property type="project" value="UniProtKB-KW"/>
</dbReference>
<dbReference type="AlphaFoldDB" id="A0A075GJR6"/>
<reference evidence="5" key="1">
    <citation type="journal article" date="2014" name="Genome Biol. Evol.">
        <title>Pangenome evidence for extensive interdomain horizontal transfer affecting lineage core and shell genes in uncultured planktonic thaumarchaeota and euryarchaeota.</title>
        <authorList>
            <person name="Deschamps P."/>
            <person name="Zivanovic Y."/>
            <person name="Moreira D."/>
            <person name="Rodriguez-Valera F."/>
            <person name="Lopez-Garcia P."/>
        </authorList>
    </citation>
    <scope>NUCLEOTIDE SEQUENCE</scope>
</reference>
<dbReference type="SUPFAM" id="SSF50249">
    <property type="entry name" value="Nucleic acid-binding proteins"/>
    <property type="match status" value="1"/>
</dbReference>
<evidence type="ECO:0000256" key="2">
    <source>
        <dbReference type="ARBA" id="ARBA00022540"/>
    </source>
</evidence>
<dbReference type="EMBL" id="KF900642">
    <property type="protein sequence ID" value="AIF02167.1"/>
    <property type="molecule type" value="Genomic_DNA"/>
</dbReference>
<evidence type="ECO:0000259" key="4">
    <source>
        <dbReference type="PROSITE" id="PS50126"/>
    </source>
</evidence>
<dbReference type="InterPro" id="IPR011488">
    <property type="entry name" value="TIF_2_asu"/>
</dbReference>
<dbReference type="SMART" id="SM00316">
    <property type="entry name" value="S1"/>
    <property type="match status" value="1"/>
</dbReference>
<dbReference type="PANTHER" id="PTHR10602">
    <property type="entry name" value="EUKARYOTIC TRANSLATION INITIATION FACTOR 2 SUBUNIT 1"/>
    <property type="match status" value="1"/>
</dbReference>
<keyword evidence="2" id="KW-0396">Initiation factor</keyword>
<protein>
    <submittedName>
        <fullName evidence="5">RNA binding S1 domain-containing protein</fullName>
    </submittedName>
</protein>
<dbReference type="InterPro" id="IPR044126">
    <property type="entry name" value="S1_IF2_alpha"/>
</dbReference>
<organism evidence="5">
    <name type="scientific">uncultured marine thaumarchaeote KM3_154_A05</name>
    <dbReference type="NCBI Taxonomy" id="1456020"/>
    <lineage>
        <taxon>Archaea</taxon>
        <taxon>Nitrososphaerota</taxon>
        <taxon>environmental samples</taxon>
    </lineage>
</organism>
<accession>A0A075GJR6</accession>
<evidence type="ECO:0000256" key="3">
    <source>
        <dbReference type="ARBA" id="ARBA00022917"/>
    </source>
</evidence>
<dbReference type="InterPro" id="IPR003029">
    <property type="entry name" value="S1_domain"/>
</dbReference>
<dbReference type="GO" id="GO:0043022">
    <property type="term" value="F:ribosome binding"/>
    <property type="evidence" value="ECO:0007669"/>
    <property type="project" value="TreeGrafter"/>
</dbReference>
<dbReference type="FunFam" id="2.40.50.140:FF:000015">
    <property type="entry name" value="Eukaryotic translation initiation factor 2 subunit alpha"/>
    <property type="match status" value="1"/>
</dbReference>
<proteinExistence type="inferred from homology"/>
<feature type="domain" description="S1 motif" evidence="4">
    <location>
        <begin position="12"/>
        <end position="83"/>
    </location>
</feature>
<dbReference type="PROSITE" id="PS50126">
    <property type="entry name" value="S1"/>
    <property type="match status" value="1"/>
</dbReference>
<dbReference type="GO" id="GO:0003723">
    <property type="term" value="F:RNA binding"/>
    <property type="evidence" value="ECO:0007669"/>
    <property type="project" value="InterPro"/>
</dbReference>
<dbReference type="Pfam" id="PF00575">
    <property type="entry name" value="S1"/>
    <property type="match status" value="1"/>
</dbReference>
<evidence type="ECO:0000313" key="5">
    <source>
        <dbReference type="EMBL" id="AIF02167.1"/>
    </source>
</evidence>
<dbReference type="InterPro" id="IPR012340">
    <property type="entry name" value="NA-bd_OB-fold"/>
</dbReference>
<dbReference type="PANTHER" id="PTHR10602:SF0">
    <property type="entry name" value="EUKARYOTIC TRANSLATION INITIATION FACTOR 2 SUBUNIT 1"/>
    <property type="match status" value="1"/>
</dbReference>